<dbReference type="EMBL" id="NHTK01005257">
    <property type="protein sequence ID" value="PPQ81640.1"/>
    <property type="molecule type" value="Genomic_DNA"/>
</dbReference>
<feature type="region of interest" description="Disordered" evidence="1">
    <location>
        <begin position="1"/>
        <end position="73"/>
    </location>
</feature>
<evidence type="ECO:0000313" key="4">
    <source>
        <dbReference type="Proteomes" id="UP000284842"/>
    </source>
</evidence>
<protein>
    <recommendedName>
        <fullName evidence="2">Reverse transcriptase Ty1/copia-type domain-containing protein</fullName>
    </recommendedName>
</protein>
<evidence type="ECO:0000256" key="1">
    <source>
        <dbReference type="SAM" id="MobiDB-lite"/>
    </source>
</evidence>
<feature type="compositionally biased region" description="Pro residues" evidence="1">
    <location>
        <begin position="146"/>
        <end position="155"/>
    </location>
</feature>
<dbReference type="AlphaFoldDB" id="A0A409WSZ3"/>
<feature type="compositionally biased region" description="Basic and acidic residues" evidence="1">
    <location>
        <begin position="51"/>
        <end position="61"/>
    </location>
</feature>
<keyword evidence="4" id="KW-1185">Reference proteome</keyword>
<feature type="region of interest" description="Disordered" evidence="1">
    <location>
        <begin position="109"/>
        <end position="206"/>
    </location>
</feature>
<feature type="region of interest" description="Disordered" evidence="1">
    <location>
        <begin position="481"/>
        <end position="512"/>
    </location>
</feature>
<dbReference type="CDD" id="cd09272">
    <property type="entry name" value="RNase_HI_RT_Ty1"/>
    <property type="match status" value="1"/>
</dbReference>
<sequence length="1243" mass="136714">MAHSSMGSRGSRIPRSQHMSFPTPQSNVPAAPVRPEFRNPPDTSVSQSRHLRYDRYAEVDPTHPPGLFSPRAGGYMRTEYDDFLDDHGDNGYGTRNWTSYQFSNPLANDQWADVPRSKPLPRIPEAPVPTPSPLPPPMLPQGSLPPQGPQHPPNTPRSHGQGSQDPRGNPRGEPHGNGSSGSHRGSSGSQHGTHGRDGHRTPAPVAPEVSSYTVVPPAVPNLSGCMSMLTAVEILKRSGSRQTLMAWESSVMNILYTANLAGHVVCYDNVGAAGVSALSAEPIYPPEVDPIPTPAQRSAFLQWRRMDAAAYQIVVARIDADLLASLPPSLDGSPLTARQAMKEILRVFAAHAFVDTQKVVNDLRAVRCTANVNAYLLRWTKDWIQVMRDGTYWGVRDATFQFLSKLPSSYYEFCLDQTRVLDRVADHDKQHLLNVIRLVSEREVARGMLAAHSATPRHVLPSSSLPCENCGITGHSQAMCFKPGGGRDGQAPPRKARPGPNPNPPSASAPPKANVAIDLELGGEEVVAEDGGENIAGPANRLTRAGARAITVAQKVNVPVGSILLADAPISAAELEEYLLEADRERAREIRKQASDLLRTRRELSPFADPSIPESLLSSFMAYQYIERSEPELAYAFADIEEQVLRDACLAAYASDGSSWSLATGAFDLSKPPATYQEMMMRPDRDKWIAACERELASLKLMGAFVPAHLPDGRKAIQLRWVFAFKYRPDGSIIEGAEKARLVAKGFSQRPEDYGEVSSPVARTASIRTVFAYAAREDLELMAMDVKTAFLHAKLDRDIYVQQPPGFPLADRKMVLKLLVALYGLKQAAYEFYQLVRRVLADIGMLRCEVDHAVFCGEWTSPPDPSIPMPSDGKPLRLIFPIHVDDGAGAASNRQLWSWFIGRLRTVMDIKDLGPIELFLGMQVLRDRASRRLWLSQRSFTVDLLQDWNMTNCKPVSTPLEANINLFNLPVAPPNSLPDIKDSDITVRYQSLVGSLLYLACTTRADLAYTAMALGQFNSKPTRALLLVAKRVLRYLAGTVDHALELGVRSSSSPLPNDLSPFSQFVGCSDSDWGSDASDRRSVSGFAFFYVDSLVAWSATKQRSVALSTTEAEYYALTNATKEALWLRSFLSFCKMDFPSTTTVFSDNQAAVSLSVSPSISSRSKHIDIRYHFLRQHVLDGILETRWIPTTNNPADLFTKALSFPNFSRHLSVLRINVPPSSLPVLVDVSSSPSSSRFSEIVD</sequence>
<dbReference type="STRING" id="181874.A0A409WSZ3"/>
<dbReference type="InterPro" id="IPR013103">
    <property type="entry name" value="RVT_2"/>
</dbReference>
<dbReference type="InParanoid" id="A0A409WSZ3"/>
<evidence type="ECO:0000259" key="2">
    <source>
        <dbReference type="Pfam" id="PF07727"/>
    </source>
</evidence>
<dbReference type="OrthoDB" id="3046903at2759"/>
<dbReference type="Pfam" id="PF07727">
    <property type="entry name" value="RVT_2"/>
    <property type="match status" value="1"/>
</dbReference>
<accession>A0A409WSZ3</accession>
<evidence type="ECO:0000313" key="3">
    <source>
        <dbReference type="EMBL" id="PPQ81640.1"/>
    </source>
</evidence>
<feature type="compositionally biased region" description="Polar residues" evidence="1">
    <location>
        <begin position="157"/>
        <end position="166"/>
    </location>
</feature>
<dbReference type="Proteomes" id="UP000284842">
    <property type="component" value="Unassembled WGS sequence"/>
</dbReference>
<feature type="domain" description="Reverse transcriptase Ty1/copia-type" evidence="2">
    <location>
        <begin position="709"/>
        <end position="961"/>
    </location>
</feature>
<dbReference type="PANTHER" id="PTHR11439">
    <property type="entry name" value="GAG-POL-RELATED RETROTRANSPOSON"/>
    <property type="match status" value="1"/>
</dbReference>
<feature type="compositionally biased region" description="Pro residues" evidence="1">
    <location>
        <begin position="121"/>
        <end position="139"/>
    </location>
</feature>
<proteinExistence type="predicted"/>
<feature type="region of interest" description="Disordered" evidence="1">
    <location>
        <begin position="81"/>
        <end position="100"/>
    </location>
</feature>
<reference evidence="3 4" key="1">
    <citation type="journal article" date="2018" name="Evol. Lett.">
        <title>Horizontal gene cluster transfer increased hallucinogenic mushroom diversity.</title>
        <authorList>
            <person name="Reynolds H.T."/>
            <person name="Vijayakumar V."/>
            <person name="Gluck-Thaler E."/>
            <person name="Korotkin H.B."/>
            <person name="Matheny P.B."/>
            <person name="Slot J.C."/>
        </authorList>
    </citation>
    <scope>NUCLEOTIDE SEQUENCE [LARGE SCALE GENOMIC DNA]</scope>
    <source>
        <strain evidence="3 4">2629</strain>
    </source>
</reference>
<feature type="compositionally biased region" description="Low complexity" evidence="1">
    <location>
        <begin position="176"/>
        <end position="192"/>
    </location>
</feature>
<comment type="caution">
    <text evidence="3">The sequence shown here is derived from an EMBL/GenBank/DDBJ whole genome shotgun (WGS) entry which is preliminary data.</text>
</comment>
<organism evidence="3 4">
    <name type="scientific">Panaeolus cyanescens</name>
    <dbReference type="NCBI Taxonomy" id="181874"/>
    <lineage>
        <taxon>Eukaryota</taxon>
        <taxon>Fungi</taxon>
        <taxon>Dikarya</taxon>
        <taxon>Basidiomycota</taxon>
        <taxon>Agaricomycotina</taxon>
        <taxon>Agaricomycetes</taxon>
        <taxon>Agaricomycetidae</taxon>
        <taxon>Agaricales</taxon>
        <taxon>Agaricineae</taxon>
        <taxon>Galeropsidaceae</taxon>
        <taxon>Panaeolus</taxon>
    </lineage>
</organism>
<dbReference type="PANTHER" id="PTHR11439:SF483">
    <property type="entry name" value="PEPTIDE SYNTHASE GLIP-LIKE, PUTATIVE (AFU_ORTHOLOGUE AFUA_3G12920)-RELATED"/>
    <property type="match status" value="1"/>
</dbReference>
<name>A0A409WSZ3_9AGAR</name>
<feature type="compositionally biased region" description="Polar residues" evidence="1">
    <location>
        <begin position="17"/>
        <end position="28"/>
    </location>
</feature>
<feature type="compositionally biased region" description="Pro residues" evidence="1">
    <location>
        <begin position="499"/>
        <end position="508"/>
    </location>
</feature>
<gene>
    <name evidence="3" type="ORF">CVT24_004199</name>
</gene>